<evidence type="ECO:0008006" key="4">
    <source>
        <dbReference type="Google" id="ProtNLM"/>
    </source>
</evidence>
<sequence length="116" mass="13392">MSSTSRAWIAAACIGVVEALKDQGVCRWNSTLRSIQHHTKANLRSYSHAKKIPTSQYLSNNFRNDKLKQSEESLRTVINVIVLQDWVRRNKTSIVMWIIIHMCSKTISNRDNLCEF</sequence>
<protein>
    <recommendedName>
        <fullName evidence="4">Wound-responsive family protein</fullName>
    </recommendedName>
</protein>
<feature type="signal peptide" evidence="1">
    <location>
        <begin position="1"/>
        <end position="19"/>
    </location>
</feature>
<evidence type="ECO:0000256" key="1">
    <source>
        <dbReference type="SAM" id="SignalP"/>
    </source>
</evidence>
<dbReference type="AlphaFoldDB" id="A0A7J6G3Y2"/>
<feature type="chain" id="PRO_5029483955" description="Wound-responsive family protein" evidence="1">
    <location>
        <begin position="20"/>
        <end position="116"/>
    </location>
</feature>
<dbReference type="InterPro" id="IPR022251">
    <property type="entry name" value="DUF3774_wound-induced"/>
</dbReference>
<dbReference type="PANTHER" id="PTHR33090">
    <property type="entry name" value="DUF3774 DOMAIN PROTEIN-RELATED"/>
    <property type="match status" value="1"/>
</dbReference>
<keyword evidence="1" id="KW-0732">Signal</keyword>
<dbReference type="EMBL" id="JAATIP010000078">
    <property type="protein sequence ID" value="KAF4377694.1"/>
    <property type="molecule type" value="Genomic_DNA"/>
</dbReference>
<name>A0A7J6G3Y2_CANSA</name>
<organism evidence="2 3">
    <name type="scientific">Cannabis sativa</name>
    <name type="common">Hemp</name>
    <name type="synonym">Marijuana</name>
    <dbReference type="NCBI Taxonomy" id="3483"/>
    <lineage>
        <taxon>Eukaryota</taxon>
        <taxon>Viridiplantae</taxon>
        <taxon>Streptophyta</taxon>
        <taxon>Embryophyta</taxon>
        <taxon>Tracheophyta</taxon>
        <taxon>Spermatophyta</taxon>
        <taxon>Magnoliopsida</taxon>
        <taxon>eudicotyledons</taxon>
        <taxon>Gunneridae</taxon>
        <taxon>Pentapetalae</taxon>
        <taxon>rosids</taxon>
        <taxon>fabids</taxon>
        <taxon>Rosales</taxon>
        <taxon>Cannabaceae</taxon>
        <taxon>Cannabis</taxon>
    </lineage>
</organism>
<accession>A0A7J6G3Y2</accession>
<reference evidence="2 3" key="1">
    <citation type="journal article" date="2020" name="bioRxiv">
        <title>Sequence and annotation of 42 cannabis genomes reveals extensive copy number variation in cannabinoid synthesis and pathogen resistance genes.</title>
        <authorList>
            <person name="Mckernan K.J."/>
            <person name="Helbert Y."/>
            <person name="Kane L.T."/>
            <person name="Ebling H."/>
            <person name="Zhang L."/>
            <person name="Liu B."/>
            <person name="Eaton Z."/>
            <person name="Mclaughlin S."/>
            <person name="Kingan S."/>
            <person name="Baybayan P."/>
            <person name="Concepcion G."/>
            <person name="Jordan M."/>
            <person name="Riva A."/>
            <person name="Barbazuk W."/>
            <person name="Harkins T."/>
        </authorList>
    </citation>
    <scope>NUCLEOTIDE SEQUENCE [LARGE SCALE GENOMIC DNA]</scope>
    <source>
        <strain evidence="3">cv. Jamaican Lion 4</strain>
        <tissue evidence="2">Leaf</tissue>
    </source>
</reference>
<dbReference type="Proteomes" id="UP000525078">
    <property type="component" value="Unassembled WGS sequence"/>
</dbReference>
<comment type="caution">
    <text evidence="2">The sequence shown here is derived from an EMBL/GenBank/DDBJ whole genome shotgun (WGS) entry which is preliminary data.</text>
</comment>
<gene>
    <name evidence="2" type="ORF">F8388_011447</name>
</gene>
<evidence type="ECO:0000313" key="2">
    <source>
        <dbReference type="EMBL" id="KAF4377694.1"/>
    </source>
</evidence>
<proteinExistence type="predicted"/>
<evidence type="ECO:0000313" key="3">
    <source>
        <dbReference type="Proteomes" id="UP000525078"/>
    </source>
</evidence>
<dbReference type="Pfam" id="PF12609">
    <property type="entry name" value="DUF3774"/>
    <property type="match status" value="1"/>
</dbReference>